<dbReference type="GO" id="GO:0002052">
    <property type="term" value="P:positive regulation of neuroblast proliferation"/>
    <property type="evidence" value="ECO:0007669"/>
    <property type="project" value="TreeGrafter"/>
</dbReference>
<dbReference type="GO" id="GO:0072534">
    <property type="term" value="C:perineuronal net"/>
    <property type="evidence" value="ECO:0007669"/>
    <property type="project" value="TreeGrafter"/>
</dbReference>
<dbReference type="GO" id="GO:0007155">
    <property type="term" value="P:cell adhesion"/>
    <property type="evidence" value="ECO:0007669"/>
    <property type="project" value="InterPro"/>
</dbReference>
<dbReference type="InterPro" id="IPR003598">
    <property type="entry name" value="Ig_sub2"/>
</dbReference>
<dbReference type="SUPFAM" id="SSF56436">
    <property type="entry name" value="C-type lectin-like"/>
    <property type="match status" value="2"/>
</dbReference>
<dbReference type="GO" id="GO:0010001">
    <property type="term" value="P:glial cell differentiation"/>
    <property type="evidence" value="ECO:0007669"/>
    <property type="project" value="TreeGrafter"/>
</dbReference>
<dbReference type="FunFam" id="2.60.40.10:FF:000846">
    <property type="entry name" value="Hyaluronan and proteoglycan link protein 2"/>
    <property type="match status" value="1"/>
</dbReference>
<evidence type="ECO:0000256" key="7">
    <source>
        <dbReference type="SAM" id="SignalP"/>
    </source>
</evidence>
<keyword evidence="5 6" id="KW-1015">Disulfide bond</keyword>
<dbReference type="InterPro" id="IPR050691">
    <property type="entry name" value="Hyaluronan_bind_Proteoglycan"/>
</dbReference>
<evidence type="ECO:0000259" key="9">
    <source>
        <dbReference type="PROSITE" id="PS50963"/>
    </source>
</evidence>
<dbReference type="GO" id="GO:0045202">
    <property type="term" value="C:synapse"/>
    <property type="evidence" value="ECO:0007669"/>
    <property type="project" value="TreeGrafter"/>
</dbReference>
<dbReference type="Gene3D" id="3.10.100.10">
    <property type="entry name" value="Mannose-Binding Protein A, subunit A"/>
    <property type="match status" value="1"/>
</dbReference>
<dbReference type="SMART" id="SM00408">
    <property type="entry name" value="IGc2"/>
    <property type="match status" value="1"/>
</dbReference>
<gene>
    <name evidence="10" type="primary">Hapln2</name>
    <name evidence="10" type="ORF">PRUHIM_R05708</name>
</gene>
<dbReference type="FunFam" id="3.10.100.10:FF:000001">
    <property type="entry name" value="Hyaluronan proteoglycan link protein 1"/>
    <property type="match status" value="1"/>
</dbReference>
<keyword evidence="4" id="KW-0677">Repeat</keyword>
<dbReference type="Pfam" id="PF00193">
    <property type="entry name" value="Xlink"/>
    <property type="match status" value="1"/>
</dbReference>
<dbReference type="InterPro" id="IPR013783">
    <property type="entry name" value="Ig-like_fold"/>
</dbReference>
<evidence type="ECO:0000256" key="5">
    <source>
        <dbReference type="ARBA" id="ARBA00023157"/>
    </source>
</evidence>
<dbReference type="AlphaFoldDB" id="A0A7K5RCT4"/>
<evidence type="ECO:0000259" key="8">
    <source>
        <dbReference type="PROSITE" id="PS50835"/>
    </source>
</evidence>
<protein>
    <submittedName>
        <fullName evidence="10">HPLN2 protein</fullName>
    </submittedName>
</protein>
<dbReference type="SMART" id="SM00445">
    <property type="entry name" value="LINK"/>
    <property type="match status" value="1"/>
</dbReference>
<feature type="domain" description="Ig-like" evidence="8">
    <location>
        <begin position="24"/>
        <end position="139"/>
    </location>
</feature>
<dbReference type="SUPFAM" id="SSF48726">
    <property type="entry name" value="Immunoglobulin"/>
    <property type="match status" value="1"/>
</dbReference>
<dbReference type="GO" id="GO:0007417">
    <property type="term" value="P:central nervous system development"/>
    <property type="evidence" value="ECO:0007669"/>
    <property type="project" value="TreeGrafter"/>
</dbReference>
<dbReference type="InterPro" id="IPR000538">
    <property type="entry name" value="Link_dom"/>
</dbReference>
<keyword evidence="3 7" id="KW-0732">Signal</keyword>
<dbReference type="PANTHER" id="PTHR22804">
    <property type="entry name" value="AGGRECAN/VERSICAN PROTEOGLYCAN"/>
    <property type="match status" value="1"/>
</dbReference>
<dbReference type="Proteomes" id="UP000566454">
    <property type="component" value="Unassembled WGS sequence"/>
</dbReference>
<comment type="caution">
    <text evidence="10">The sequence shown here is derived from an EMBL/GenBank/DDBJ whole genome shotgun (WGS) entry which is preliminary data.</text>
</comment>
<dbReference type="InterPro" id="IPR013106">
    <property type="entry name" value="Ig_V-set"/>
</dbReference>
<dbReference type="EMBL" id="VYZK01001321">
    <property type="protein sequence ID" value="NWT76710.1"/>
    <property type="molecule type" value="Genomic_DNA"/>
</dbReference>
<accession>A0A7K5RCT4</accession>
<proteinExistence type="predicted"/>
<dbReference type="PROSITE" id="PS50835">
    <property type="entry name" value="IG_LIKE"/>
    <property type="match status" value="1"/>
</dbReference>
<comment type="caution">
    <text evidence="6">Lacks conserved residue(s) required for the propagation of feature annotation.</text>
</comment>
<dbReference type="CDD" id="cd03519">
    <property type="entry name" value="Link_domain_HAPLN_module_2"/>
    <property type="match status" value="1"/>
</dbReference>
<keyword evidence="2" id="KW-0964">Secreted</keyword>
<dbReference type="GO" id="GO:0005615">
    <property type="term" value="C:extracellular space"/>
    <property type="evidence" value="ECO:0007669"/>
    <property type="project" value="TreeGrafter"/>
</dbReference>
<dbReference type="OrthoDB" id="5359219at2759"/>
<dbReference type="InterPro" id="IPR003599">
    <property type="entry name" value="Ig_sub"/>
</dbReference>
<dbReference type="Gene3D" id="2.60.40.10">
    <property type="entry name" value="Immunoglobulins"/>
    <property type="match status" value="1"/>
</dbReference>
<dbReference type="InterPro" id="IPR036179">
    <property type="entry name" value="Ig-like_dom_sf"/>
</dbReference>
<dbReference type="GO" id="GO:0005540">
    <property type="term" value="F:hyaluronic acid binding"/>
    <property type="evidence" value="ECO:0007669"/>
    <property type="project" value="InterPro"/>
</dbReference>
<evidence type="ECO:0000256" key="2">
    <source>
        <dbReference type="ARBA" id="ARBA00022525"/>
    </source>
</evidence>
<dbReference type="InterPro" id="IPR016187">
    <property type="entry name" value="CTDL_fold"/>
</dbReference>
<feature type="disulfide bond" evidence="6">
    <location>
        <begin position="292"/>
        <end position="313"/>
    </location>
</feature>
<sequence length="339" mass="37662">LRLLLLGCLGLLAAPPGSSIFQRPTGSPAPLHLQYLLEPLHATVHTQRGATATLPCVLRALPRNYRVKWSKVEPANYGESIIIITNGLFHKNYGPLSPRVRLRHSHRYDASLTITDVALEDEGRYRCQLVNGLEDESISLSLHLEGELGRMRAFPCLCTLRVIVCMWQEGMLSWSRVWLSTIAFPQPCGGRLLLPGVRTYGARDKQKDRFDAFCFTSALQGPAASPSEPSWHLQRGGCSPSLSPPHPPGQVYFIRGHLNFKEASQACRNHGAALAKVGQLYSAWKFSQLDRCDGGWLEDGSVRYPITTPRQRCGGLPEPGVRSFGFPSKEMRTYGSYCF</sequence>
<dbReference type="PANTHER" id="PTHR22804:SF8">
    <property type="entry name" value="HYALURONAN AND PROTEOGLYCAN LINK PROTEIN 2"/>
    <property type="match status" value="1"/>
</dbReference>
<keyword evidence="11" id="KW-1185">Reference proteome</keyword>
<dbReference type="SMART" id="SM00406">
    <property type="entry name" value="IGv"/>
    <property type="match status" value="1"/>
</dbReference>
<dbReference type="PROSITE" id="PS50963">
    <property type="entry name" value="LINK_2"/>
    <property type="match status" value="1"/>
</dbReference>
<dbReference type="GO" id="GO:0001501">
    <property type="term" value="P:skeletal system development"/>
    <property type="evidence" value="ECO:0007669"/>
    <property type="project" value="TreeGrafter"/>
</dbReference>
<dbReference type="SMART" id="SM00409">
    <property type="entry name" value="IG"/>
    <property type="match status" value="1"/>
</dbReference>
<evidence type="ECO:0000256" key="4">
    <source>
        <dbReference type="ARBA" id="ARBA00022737"/>
    </source>
</evidence>
<dbReference type="InterPro" id="IPR016186">
    <property type="entry name" value="C-type_lectin-like/link_sf"/>
</dbReference>
<comment type="subcellular location">
    <subcellularLocation>
        <location evidence="1">Secreted</location>
    </subcellularLocation>
</comment>
<organism evidence="10 11">
    <name type="scientific">Prunella himalayana</name>
    <dbReference type="NCBI Taxonomy" id="670356"/>
    <lineage>
        <taxon>Eukaryota</taxon>
        <taxon>Metazoa</taxon>
        <taxon>Chordata</taxon>
        <taxon>Craniata</taxon>
        <taxon>Vertebrata</taxon>
        <taxon>Euteleostomi</taxon>
        <taxon>Archelosauria</taxon>
        <taxon>Archosauria</taxon>
        <taxon>Dinosauria</taxon>
        <taxon>Saurischia</taxon>
        <taxon>Theropoda</taxon>
        <taxon>Coelurosauria</taxon>
        <taxon>Aves</taxon>
        <taxon>Neognathae</taxon>
        <taxon>Neoaves</taxon>
        <taxon>Telluraves</taxon>
        <taxon>Australaves</taxon>
        <taxon>Passeriformes</taxon>
        <taxon>Passeroidea</taxon>
        <taxon>Prunellidae</taxon>
        <taxon>Prunella</taxon>
    </lineage>
</organism>
<evidence type="ECO:0000313" key="11">
    <source>
        <dbReference type="Proteomes" id="UP000566454"/>
    </source>
</evidence>
<feature type="chain" id="PRO_5029469682" evidence="7">
    <location>
        <begin position="20"/>
        <end position="339"/>
    </location>
</feature>
<feature type="non-terminal residue" evidence="10">
    <location>
        <position position="339"/>
    </location>
</feature>
<dbReference type="Pfam" id="PF07686">
    <property type="entry name" value="V-set"/>
    <property type="match status" value="1"/>
</dbReference>
<reference evidence="10 11" key="1">
    <citation type="submission" date="2019-09" db="EMBL/GenBank/DDBJ databases">
        <title>Bird 10,000 Genomes (B10K) Project - Family phase.</title>
        <authorList>
            <person name="Zhang G."/>
        </authorList>
    </citation>
    <scope>NUCLEOTIDE SEQUENCE [LARGE SCALE GENOMIC DNA]</scope>
    <source>
        <strain evidence="10">B10K-DU-013-18</strain>
        <tissue evidence="10">Muscle</tissue>
    </source>
</reference>
<evidence type="ECO:0000256" key="6">
    <source>
        <dbReference type="PROSITE-ProRule" id="PRU00323"/>
    </source>
</evidence>
<evidence type="ECO:0000256" key="3">
    <source>
        <dbReference type="ARBA" id="ARBA00022729"/>
    </source>
</evidence>
<dbReference type="PRINTS" id="PR01265">
    <property type="entry name" value="LINKMODULE"/>
</dbReference>
<evidence type="ECO:0000313" key="10">
    <source>
        <dbReference type="EMBL" id="NWT76710.1"/>
    </source>
</evidence>
<name>A0A7K5RCT4_9PASE</name>
<dbReference type="InterPro" id="IPR007110">
    <property type="entry name" value="Ig-like_dom"/>
</dbReference>
<feature type="domain" description="Link" evidence="9">
    <location>
        <begin position="245"/>
        <end position="339"/>
    </location>
</feature>
<evidence type="ECO:0000256" key="1">
    <source>
        <dbReference type="ARBA" id="ARBA00004613"/>
    </source>
</evidence>
<feature type="non-terminal residue" evidence="10">
    <location>
        <position position="1"/>
    </location>
</feature>
<feature type="signal peptide" evidence="7">
    <location>
        <begin position="1"/>
        <end position="19"/>
    </location>
</feature>